<evidence type="ECO:0000256" key="1">
    <source>
        <dbReference type="SAM" id="MobiDB-lite"/>
    </source>
</evidence>
<dbReference type="Proteomes" id="UP000324222">
    <property type="component" value="Unassembled WGS sequence"/>
</dbReference>
<dbReference type="AlphaFoldDB" id="A0A5B7F8M1"/>
<sequence>MTCTETRRHQNKVIRRPSEGSEALRSALVPTRIRKLDRTCAATPREGRRGERNAGQVSRNPEEEEKEKEEEEEEEEEERRGGRKFEQGSLKVSHEAIILSKPDTIKALQR</sequence>
<organism evidence="2 3">
    <name type="scientific">Portunus trituberculatus</name>
    <name type="common">Swimming crab</name>
    <name type="synonym">Neptunus trituberculatus</name>
    <dbReference type="NCBI Taxonomy" id="210409"/>
    <lineage>
        <taxon>Eukaryota</taxon>
        <taxon>Metazoa</taxon>
        <taxon>Ecdysozoa</taxon>
        <taxon>Arthropoda</taxon>
        <taxon>Crustacea</taxon>
        <taxon>Multicrustacea</taxon>
        <taxon>Malacostraca</taxon>
        <taxon>Eumalacostraca</taxon>
        <taxon>Eucarida</taxon>
        <taxon>Decapoda</taxon>
        <taxon>Pleocyemata</taxon>
        <taxon>Brachyura</taxon>
        <taxon>Eubrachyura</taxon>
        <taxon>Portunoidea</taxon>
        <taxon>Portunidae</taxon>
        <taxon>Portuninae</taxon>
        <taxon>Portunus</taxon>
    </lineage>
</organism>
<protein>
    <submittedName>
        <fullName evidence="2">Uncharacterized protein</fullName>
    </submittedName>
</protein>
<proteinExistence type="predicted"/>
<reference evidence="2 3" key="1">
    <citation type="submission" date="2019-05" db="EMBL/GenBank/DDBJ databases">
        <title>Another draft genome of Portunus trituberculatus and its Hox gene families provides insights of decapod evolution.</title>
        <authorList>
            <person name="Jeong J.-H."/>
            <person name="Song I."/>
            <person name="Kim S."/>
            <person name="Choi T."/>
            <person name="Kim D."/>
            <person name="Ryu S."/>
            <person name="Kim W."/>
        </authorList>
    </citation>
    <scope>NUCLEOTIDE SEQUENCE [LARGE SCALE GENOMIC DNA]</scope>
    <source>
        <tissue evidence="2">Muscle</tissue>
    </source>
</reference>
<keyword evidence="3" id="KW-1185">Reference proteome</keyword>
<accession>A0A5B7F8M1</accession>
<feature type="region of interest" description="Disordered" evidence="1">
    <location>
        <begin position="1"/>
        <end position="110"/>
    </location>
</feature>
<evidence type="ECO:0000313" key="3">
    <source>
        <dbReference type="Proteomes" id="UP000324222"/>
    </source>
</evidence>
<comment type="caution">
    <text evidence="2">The sequence shown here is derived from an EMBL/GenBank/DDBJ whole genome shotgun (WGS) entry which is preliminary data.</text>
</comment>
<name>A0A5B7F8M1_PORTR</name>
<feature type="compositionally biased region" description="Acidic residues" evidence="1">
    <location>
        <begin position="62"/>
        <end position="77"/>
    </location>
</feature>
<dbReference type="EMBL" id="VSRR010006067">
    <property type="protein sequence ID" value="MPC43970.1"/>
    <property type="molecule type" value="Genomic_DNA"/>
</dbReference>
<evidence type="ECO:0000313" key="2">
    <source>
        <dbReference type="EMBL" id="MPC43970.1"/>
    </source>
</evidence>
<gene>
    <name evidence="2" type="ORF">E2C01_037630</name>
</gene>